<keyword evidence="3" id="KW-0808">Transferase</keyword>
<proteinExistence type="predicted"/>
<dbReference type="GO" id="GO:0007169">
    <property type="term" value="P:cell surface receptor protein tyrosine kinase signaling pathway"/>
    <property type="evidence" value="ECO:0007669"/>
    <property type="project" value="TreeGrafter"/>
</dbReference>
<feature type="compositionally biased region" description="Polar residues" evidence="1">
    <location>
        <begin position="260"/>
        <end position="278"/>
    </location>
</feature>
<dbReference type="GO" id="GO:0005886">
    <property type="term" value="C:plasma membrane"/>
    <property type="evidence" value="ECO:0007669"/>
    <property type="project" value="TreeGrafter"/>
</dbReference>
<dbReference type="InterPro" id="IPR008266">
    <property type="entry name" value="Tyr_kinase_AS"/>
</dbReference>
<keyword evidence="3" id="KW-0418">Kinase</keyword>
<accession>A0A4E0RUM9</accession>
<evidence type="ECO:0000259" key="2">
    <source>
        <dbReference type="PROSITE" id="PS50011"/>
    </source>
</evidence>
<dbReference type="Gene3D" id="1.10.510.10">
    <property type="entry name" value="Transferase(Phosphotransferase) domain 1"/>
    <property type="match status" value="2"/>
</dbReference>
<feature type="compositionally biased region" description="Pro residues" evidence="1">
    <location>
        <begin position="140"/>
        <end position="151"/>
    </location>
</feature>
<dbReference type="GO" id="GO:0004714">
    <property type="term" value="F:transmembrane receptor protein tyrosine kinase activity"/>
    <property type="evidence" value="ECO:0007669"/>
    <property type="project" value="TreeGrafter"/>
</dbReference>
<dbReference type="GO" id="GO:0005524">
    <property type="term" value="F:ATP binding"/>
    <property type="evidence" value="ECO:0007669"/>
    <property type="project" value="InterPro"/>
</dbReference>
<evidence type="ECO:0000313" key="4">
    <source>
        <dbReference type="Proteomes" id="UP000230066"/>
    </source>
</evidence>
<feature type="region of interest" description="Disordered" evidence="1">
    <location>
        <begin position="247"/>
        <end position="309"/>
    </location>
</feature>
<dbReference type="PANTHER" id="PTHR24416">
    <property type="entry name" value="TYROSINE-PROTEIN KINASE RECEPTOR"/>
    <property type="match status" value="1"/>
</dbReference>
<dbReference type="InterPro" id="IPR011009">
    <property type="entry name" value="Kinase-like_dom_sf"/>
</dbReference>
<feature type="compositionally biased region" description="Basic residues" evidence="1">
    <location>
        <begin position="284"/>
        <end position="294"/>
    </location>
</feature>
<comment type="caution">
    <text evidence="3">The sequence shown here is derived from an EMBL/GenBank/DDBJ whole genome shotgun (WGS) entry which is preliminary data.</text>
</comment>
<protein>
    <submittedName>
        <fullName evidence="3">Tyrosine-protein kinase</fullName>
    </submittedName>
</protein>
<keyword evidence="4" id="KW-1185">Reference proteome</keyword>
<dbReference type="Pfam" id="PF07714">
    <property type="entry name" value="PK_Tyr_Ser-Thr"/>
    <property type="match status" value="2"/>
</dbReference>
<reference evidence="3" key="1">
    <citation type="submission" date="2019-03" db="EMBL/GenBank/DDBJ databases">
        <title>Improved annotation for the trematode Fasciola hepatica.</title>
        <authorList>
            <person name="Choi Y.-J."/>
            <person name="Martin J."/>
            <person name="Mitreva M."/>
        </authorList>
    </citation>
    <scope>NUCLEOTIDE SEQUENCE [LARGE SCALE GENOMIC DNA]</scope>
</reference>
<dbReference type="InterPro" id="IPR020635">
    <property type="entry name" value="Tyr_kinase_cat_dom"/>
</dbReference>
<evidence type="ECO:0000256" key="1">
    <source>
        <dbReference type="SAM" id="MobiDB-lite"/>
    </source>
</evidence>
<dbReference type="PROSITE" id="PS50011">
    <property type="entry name" value="PROTEIN_KINASE_DOM"/>
    <property type="match status" value="1"/>
</dbReference>
<gene>
    <name evidence="3" type="ORF">D915_008226</name>
</gene>
<dbReference type="PANTHER" id="PTHR24416:SF631">
    <property type="entry name" value="SERINE_THREONINE_TYROSINE KINASE 1"/>
    <property type="match status" value="1"/>
</dbReference>
<dbReference type="EMBL" id="JXXN02003919">
    <property type="protein sequence ID" value="THD21032.1"/>
    <property type="molecule type" value="Genomic_DNA"/>
</dbReference>
<dbReference type="SUPFAM" id="SSF56112">
    <property type="entry name" value="Protein kinase-like (PK-like)"/>
    <property type="match status" value="1"/>
</dbReference>
<dbReference type="PRINTS" id="PR00109">
    <property type="entry name" value="TYRKINASE"/>
</dbReference>
<dbReference type="GO" id="GO:0043235">
    <property type="term" value="C:receptor complex"/>
    <property type="evidence" value="ECO:0007669"/>
    <property type="project" value="TreeGrafter"/>
</dbReference>
<dbReference type="InterPro" id="IPR001245">
    <property type="entry name" value="Ser-Thr/Tyr_kinase_cat_dom"/>
</dbReference>
<dbReference type="PROSITE" id="PS00109">
    <property type="entry name" value="PROTEIN_KINASE_TYR"/>
    <property type="match status" value="1"/>
</dbReference>
<sequence>MYKNRNVAVKMYKKTACKLAITYEASLMTNLDHPNLVSFVGLVYEPDEDAVYTVIEYLPHGNLLTYLHSRTRDEVTDRDKLQFSVDACRGLTYLEERGIVHRDIAARNILLAGQTPRLVAKVADFGMARDLNNSGLLPVRPCPPESAPPSVPGRELTERLSPSPPSTTAVCITSSEMDVPCRAQTLILHDNAAIPVKWTAPEAVRKRLFSNKSDVWSFGILLWEIYSYGRIPYPRMSSDCYDQLDELPAPDGTRGPNTHLAGSSVMSRSFTSGNNANDLDSRHKDHHLHHHHTHGQTSHQAITPDATPSTRNAFCLPKFERLKL</sequence>
<feature type="domain" description="Protein kinase" evidence="2">
    <location>
        <begin position="1"/>
        <end position="324"/>
    </location>
</feature>
<dbReference type="InterPro" id="IPR050122">
    <property type="entry name" value="RTK"/>
</dbReference>
<evidence type="ECO:0000313" key="3">
    <source>
        <dbReference type="EMBL" id="THD21032.1"/>
    </source>
</evidence>
<dbReference type="AlphaFoldDB" id="A0A4E0RUM9"/>
<dbReference type="SMART" id="SM00219">
    <property type="entry name" value="TyrKc"/>
    <property type="match status" value="1"/>
</dbReference>
<organism evidence="3 4">
    <name type="scientific">Fasciola hepatica</name>
    <name type="common">Liver fluke</name>
    <dbReference type="NCBI Taxonomy" id="6192"/>
    <lineage>
        <taxon>Eukaryota</taxon>
        <taxon>Metazoa</taxon>
        <taxon>Spiralia</taxon>
        <taxon>Lophotrochozoa</taxon>
        <taxon>Platyhelminthes</taxon>
        <taxon>Trematoda</taxon>
        <taxon>Digenea</taxon>
        <taxon>Plagiorchiida</taxon>
        <taxon>Echinostomata</taxon>
        <taxon>Echinostomatoidea</taxon>
        <taxon>Fasciolidae</taxon>
        <taxon>Fasciola</taxon>
    </lineage>
</organism>
<feature type="region of interest" description="Disordered" evidence="1">
    <location>
        <begin position="138"/>
        <end position="167"/>
    </location>
</feature>
<dbReference type="Proteomes" id="UP000230066">
    <property type="component" value="Unassembled WGS sequence"/>
</dbReference>
<dbReference type="InterPro" id="IPR000719">
    <property type="entry name" value="Prot_kinase_dom"/>
</dbReference>
<name>A0A4E0RUM9_FASHE</name>